<dbReference type="Gene3D" id="3.40.50.720">
    <property type="entry name" value="NAD(P)-binding Rossmann-like Domain"/>
    <property type="match status" value="1"/>
</dbReference>
<evidence type="ECO:0000256" key="1">
    <source>
        <dbReference type="ARBA" id="ARBA00022450"/>
    </source>
</evidence>
<dbReference type="InterPro" id="IPR050091">
    <property type="entry name" value="PKS_NRPS_Biosynth_Enz"/>
</dbReference>
<dbReference type="InterPro" id="IPR020843">
    <property type="entry name" value="ER"/>
</dbReference>
<dbReference type="InterPro" id="IPR014043">
    <property type="entry name" value="Acyl_transferase_dom"/>
</dbReference>
<dbReference type="SUPFAM" id="SSF53901">
    <property type="entry name" value="Thiolase-like"/>
    <property type="match status" value="2"/>
</dbReference>
<dbReference type="SUPFAM" id="SSF52151">
    <property type="entry name" value="FabD/lysophospholipase-like"/>
    <property type="match status" value="1"/>
</dbReference>
<dbReference type="CDD" id="cd00833">
    <property type="entry name" value="PKS"/>
    <property type="match status" value="1"/>
</dbReference>
<evidence type="ECO:0000259" key="8">
    <source>
        <dbReference type="PROSITE" id="PS50075"/>
    </source>
</evidence>
<evidence type="ECO:0000256" key="3">
    <source>
        <dbReference type="ARBA" id="ARBA00022679"/>
    </source>
</evidence>
<dbReference type="InterPro" id="IPR020841">
    <property type="entry name" value="PKS_Beta-ketoAc_synthase_dom"/>
</dbReference>
<dbReference type="GO" id="GO:0044550">
    <property type="term" value="P:secondary metabolite biosynthetic process"/>
    <property type="evidence" value="ECO:0007669"/>
    <property type="project" value="TreeGrafter"/>
</dbReference>
<dbReference type="GO" id="GO:0016491">
    <property type="term" value="F:oxidoreductase activity"/>
    <property type="evidence" value="ECO:0007669"/>
    <property type="project" value="UniProtKB-KW"/>
</dbReference>
<dbReference type="Proteomes" id="UP000078240">
    <property type="component" value="Unassembled WGS sequence"/>
</dbReference>
<dbReference type="InterPro" id="IPR014031">
    <property type="entry name" value="Ketoacyl_synth_C"/>
</dbReference>
<dbReference type="PROSITE" id="PS50075">
    <property type="entry name" value="CARRIER"/>
    <property type="match status" value="1"/>
</dbReference>
<sequence>MGSTAAYSGPEPIAVIGIGCRMPGDVRCPKDLWNLLMSERIANKAKVPRSRFNIDAYLHPSNERPGSFNVPGGYFLEDDPEAFDHGLFNISPVEALWMDPQQRKLLEVVYEAFESSGTTLETVSGQKTGCFVGSFTFDFQHMAQKESDFRHAYVSTGVDTGILGNRISYVFDLRGPSLTVNTACSSSLYALDLACKAIASGECDSAVVGGTNLILTVDQQMNTARLGVLSPTNQCHTFDDAADGYGRAEGVGALYIKPLSAAIRDGDPVKPNIGHSEAASSMGTLIKAILALENGIIPPTVGITSPSKSIPWTERTVHVVTQPMAFPERQLLRRIGVSAFGYGGTNAHAILESADNLVPPHHLRHRFVRPLGACVSQSVVPPDEVAARPSLLLLSAHDEPTLKNTISDYARECKDADLLDLAKSTFATDMLEASSSSLMAPNQPTRIAFVFTGQGTQWTRMGAQLFDMYPTVLWTIQSLDRHLATLSVAPTWTIEEMLLKGQDSVVNDSEYSQPLCTAIQIVLVDLLASWNVSPTATIGHSSGEIAAAYAAGTISAEDAITAAYFRGKVAASLRSDGAMLAVGLGASEAQDIVESGPWRGRVIVACHNSPNAVTLSGDCIPIEQLKLEFDNRNIFARMVKTGGKAYHSHHVRDAAIAYESYLTNLEGPLLADLGEEDLKGLIFLTENASAITWVTFGGLLTGDKPEYGMTAGAARVIRNEKGSLDLVTVDVDLETTSVARIAHLLIDILSRQRLRGRNGETEYCMTKDMVYVARLVAHHEINSNLVMDSGKSLTVYQCDRPLVYGAIRDGEIVYHKQISQPNNELGTEEVEVLVEAIGLTSSDWSDDSTHLSHEIAGEVSRVGDGVTDLVPGMKVVALAYGNLSTVQRTQPRFTRQLPLHITPIQAAAMTSAFVTATYALEDIGRIESGDYVAIVDGLSHVHPSPVPLVLRNDGTYLLVGCLGGLGRQVAMWMADRGVKHMAFFSRTGTDNTSAARTVQALRDRGVEVMVLRGDITKFNHVQDAVAQASSALPIRGMINAANVLHDRVFHNMDVESWRAVTDTKVKGCLNLHNALVDQPLDFFVMTSSITSTLGSTGQSNYGAANSFLDSLARHRRSRGLPAVSLILPAILGIGYLSERPEIVQSIKAKGMYGIYEPEMLRAFEIAMTPQDGLHSTFDHLAVGIQPRRYGEAIRIAGAYVPWKEDPRLNWLEKACASQAGPVTTHGPGATSGSQTIQAVIEGKPSPEKAVEEVTALLTRRLARLLMIDEAAIQHSQKSVASYGLDSMIGAEFRNWIFRESQVQVPFQRLLAGNLTVAKLARIIVLKEE</sequence>
<dbReference type="InterPro" id="IPR016039">
    <property type="entry name" value="Thiolase-like"/>
</dbReference>
<keyword evidence="6" id="KW-0511">Multifunctional enzyme</keyword>
<accession>A0A179HEM8</accession>
<feature type="domain" description="Ketosynthase family 3 (KS3)" evidence="9">
    <location>
        <begin position="10"/>
        <end position="595"/>
    </location>
</feature>
<dbReference type="InterPro" id="IPR016036">
    <property type="entry name" value="Malonyl_transacylase_ACP-bd"/>
</dbReference>
<proteinExistence type="predicted"/>
<evidence type="ECO:0000259" key="9">
    <source>
        <dbReference type="PROSITE" id="PS52004"/>
    </source>
</evidence>
<dbReference type="InterPro" id="IPR011032">
    <property type="entry name" value="GroES-like_sf"/>
</dbReference>
<keyword evidence="1" id="KW-0596">Phosphopantetheine</keyword>
<evidence type="ECO:0000256" key="2">
    <source>
        <dbReference type="ARBA" id="ARBA00022553"/>
    </source>
</evidence>
<dbReference type="InterPro" id="IPR020806">
    <property type="entry name" value="PKS_PP-bd"/>
</dbReference>
<organism evidence="10 11">
    <name type="scientific">Purpureocillium lilacinum</name>
    <name type="common">Paecilomyces lilacinus</name>
    <dbReference type="NCBI Taxonomy" id="33203"/>
    <lineage>
        <taxon>Eukaryota</taxon>
        <taxon>Fungi</taxon>
        <taxon>Dikarya</taxon>
        <taxon>Ascomycota</taxon>
        <taxon>Pezizomycotina</taxon>
        <taxon>Sordariomycetes</taxon>
        <taxon>Hypocreomycetidae</taxon>
        <taxon>Hypocreales</taxon>
        <taxon>Ophiocordycipitaceae</taxon>
        <taxon>Purpureocillium</taxon>
    </lineage>
</organism>
<dbReference type="SUPFAM" id="SSF55048">
    <property type="entry name" value="Probable ACP-binding domain of malonyl-CoA ACP transacylase"/>
    <property type="match status" value="1"/>
</dbReference>
<dbReference type="Pfam" id="PF02801">
    <property type="entry name" value="Ketoacyl-synt_C"/>
    <property type="match status" value="1"/>
</dbReference>
<comment type="caution">
    <text evidence="10">The sequence shown here is derived from an EMBL/GenBank/DDBJ whole genome shotgun (WGS) entry which is preliminary data.</text>
</comment>
<dbReference type="SUPFAM" id="SSF51735">
    <property type="entry name" value="NAD(P)-binding Rossmann-fold domains"/>
    <property type="match status" value="1"/>
</dbReference>
<dbReference type="InterPro" id="IPR001227">
    <property type="entry name" value="Ac_transferase_dom_sf"/>
</dbReference>
<dbReference type="SMART" id="SM00822">
    <property type="entry name" value="PKS_KR"/>
    <property type="match status" value="1"/>
</dbReference>
<dbReference type="Pfam" id="PF00109">
    <property type="entry name" value="ketoacyl-synt"/>
    <property type="match status" value="1"/>
</dbReference>
<feature type="domain" description="Carrier" evidence="8">
    <location>
        <begin position="1251"/>
        <end position="1327"/>
    </location>
</feature>
<dbReference type="InterPro" id="IPR013968">
    <property type="entry name" value="PKS_KR"/>
</dbReference>
<evidence type="ECO:0000313" key="11">
    <source>
        <dbReference type="Proteomes" id="UP000078240"/>
    </source>
</evidence>
<keyword evidence="4" id="KW-0521">NADP</keyword>
<keyword evidence="2" id="KW-0597">Phosphoprotein</keyword>
<dbReference type="PANTHER" id="PTHR43775">
    <property type="entry name" value="FATTY ACID SYNTHASE"/>
    <property type="match status" value="1"/>
</dbReference>
<keyword evidence="7" id="KW-0012">Acyltransferase</keyword>
<dbReference type="PROSITE" id="PS00606">
    <property type="entry name" value="KS3_1"/>
    <property type="match status" value="1"/>
</dbReference>
<dbReference type="Pfam" id="PF00550">
    <property type="entry name" value="PP-binding"/>
    <property type="match status" value="1"/>
</dbReference>
<evidence type="ECO:0000313" key="10">
    <source>
        <dbReference type="EMBL" id="OAQ87943.1"/>
    </source>
</evidence>
<dbReference type="Gene3D" id="3.90.180.10">
    <property type="entry name" value="Medium-chain alcohol dehydrogenases, catalytic domain"/>
    <property type="match status" value="1"/>
</dbReference>
<dbReference type="InterPro" id="IPR009081">
    <property type="entry name" value="PP-bd_ACP"/>
</dbReference>
<dbReference type="InterPro" id="IPR036736">
    <property type="entry name" value="ACP-like_sf"/>
</dbReference>
<reference evidence="10 11" key="1">
    <citation type="submission" date="2016-01" db="EMBL/GenBank/DDBJ databases">
        <title>Biosynthesis of antibiotic leucinostatins and their inhibition on Phytophthora in bio-control Purpureocillium lilacinum.</title>
        <authorList>
            <person name="Wang G."/>
            <person name="Liu Z."/>
            <person name="Lin R."/>
            <person name="Li E."/>
            <person name="Mao Z."/>
            <person name="Ling J."/>
            <person name="Yin W."/>
            <person name="Xie B."/>
        </authorList>
    </citation>
    <scope>NUCLEOTIDE SEQUENCE [LARGE SCALE GENOMIC DNA]</scope>
    <source>
        <strain evidence="10">PLBJ-1</strain>
    </source>
</reference>
<name>A0A179HEM8_PURLI</name>
<dbReference type="GO" id="GO:0006633">
    <property type="term" value="P:fatty acid biosynthetic process"/>
    <property type="evidence" value="ECO:0007669"/>
    <property type="project" value="InterPro"/>
</dbReference>
<dbReference type="Gene3D" id="3.40.366.10">
    <property type="entry name" value="Malonyl-Coenzyme A Acyl Carrier Protein, domain 2"/>
    <property type="match status" value="1"/>
</dbReference>
<dbReference type="SUPFAM" id="SSF50129">
    <property type="entry name" value="GroES-like"/>
    <property type="match status" value="1"/>
</dbReference>
<dbReference type="SUPFAM" id="SSF47336">
    <property type="entry name" value="ACP-like"/>
    <property type="match status" value="1"/>
</dbReference>
<dbReference type="Gene3D" id="3.40.47.10">
    <property type="match status" value="2"/>
</dbReference>
<evidence type="ECO:0000256" key="4">
    <source>
        <dbReference type="ARBA" id="ARBA00022857"/>
    </source>
</evidence>
<evidence type="ECO:0000256" key="5">
    <source>
        <dbReference type="ARBA" id="ARBA00023002"/>
    </source>
</evidence>
<dbReference type="EMBL" id="LSBH01000001">
    <property type="protein sequence ID" value="OAQ87943.1"/>
    <property type="molecule type" value="Genomic_DNA"/>
</dbReference>
<evidence type="ECO:0000256" key="6">
    <source>
        <dbReference type="ARBA" id="ARBA00023268"/>
    </source>
</evidence>
<dbReference type="SMART" id="SM00825">
    <property type="entry name" value="PKS_KS"/>
    <property type="match status" value="1"/>
</dbReference>
<dbReference type="InterPro" id="IPR057326">
    <property type="entry name" value="KR_dom"/>
</dbReference>
<dbReference type="Gene3D" id="1.10.1200.10">
    <property type="entry name" value="ACP-like"/>
    <property type="match status" value="1"/>
</dbReference>
<dbReference type="InterPro" id="IPR014030">
    <property type="entry name" value="Ketoacyl_synth_N"/>
</dbReference>
<dbReference type="Pfam" id="PF00698">
    <property type="entry name" value="Acyl_transf_1"/>
    <property type="match status" value="1"/>
</dbReference>
<dbReference type="InterPro" id="IPR016035">
    <property type="entry name" value="Acyl_Trfase/lysoPLipase"/>
</dbReference>
<dbReference type="Pfam" id="PF08659">
    <property type="entry name" value="KR"/>
    <property type="match status" value="1"/>
</dbReference>
<dbReference type="InterPro" id="IPR036291">
    <property type="entry name" value="NAD(P)-bd_dom_sf"/>
</dbReference>
<dbReference type="PROSITE" id="PS52004">
    <property type="entry name" value="KS3_2"/>
    <property type="match status" value="1"/>
</dbReference>
<dbReference type="GO" id="GO:0004315">
    <property type="term" value="F:3-oxoacyl-[acyl-carrier-protein] synthase activity"/>
    <property type="evidence" value="ECO:0007669"/>
    <property type="project" value="InterPro"/>
</dbReference>
<dbReference type="PANTHER" id="PTHR43775:SF50">
    <property type="entry name" value="HIGHLY REDUCING POLYKETIDE SYNTHASE SRDA"/>
    <property type="match status" value="1"/>
</dbReference>
<keyword evidence="3" id="KW-0808">Transferase</keyword>
<protein>
    <submittedName>
        <fullName evidence="10">Beta-ketoacyl synthase domain-containing protein</fullName>
    </submittedName>
</protein>
<dbReference type="InterPro" id="IPR018201">
    <property type="entry name" value="Ketoacyl_synth_AS"/>
</dbReference>
<keyword evidence="5" id="KW-0560">Oxidoreductase</keyword>
<dbReference type="InterPro" id="IPR032821">
    <property type="entry name" value="PKS_assoc"/>
</dbReference>
<evidence type="ECO:0000256" key="7">
    <source>
        <dbReference type="ARBA" id="ARBA00023315"/>
    </source>
</evidence>
<dbReference type="GO" id="GO:0004312">
    <property type="term" value="F:fatty acid synthase activity"/>
    <property type="evidence" value="ECO:0007669"/>
    <property type="project" value="TreeGrafter"/>
</dbReference>
<gene>
    <name evidence="10" type="ORF">VFPBJ_01984</name>
</gene>
<dbReference type="SMART" id="SM00823">
    <property type="entry name" value="PKS_PP"/>
    <property type="match status" value="1"/>
</dbReference>
<dbReference type="Pfam" id="PF16197">
    <property type="entry name" value="KAsynt_C_assoc"/>
    <property type="match status" value="1"/>
</dbReference>
<dbReference type="SMART" id="SM00829">
    <property type="entry name" value="PKS_ER"/>
    <property type="match status" value="1"/>
</dbReference>
<dbReference type="SMART" id="SM00827">
    <property type="entry name" value="PKS_AT"/>
    <property type="match status" value="1"/>
</dbReference>
<dbReference type="GO" id="GO:0031177">
    <property type="term" value="F:phosphopantetheine binding"/>
    <property type="evidence" value="ECO:0007669"/>
    <property type="project" value="InterPro"/>
</dbReference>